<organism evidence="5 6">
    <name type="scientific">Alcaligenes faecalis</name>
    <dbReference type="NCBI Taxonomy" id="511"/>
    <lineage>
        <taxon>Bacteria</taxon>
        <taxon>Pseudomonadati</taxon>
        <taxon>Pseudomonadota</taxon>
        <taxon>Betaproteobacteria</taxon>
        <taxon>Burkholderiales</taxon>
        <taxon>Alcaligenaceae</taxon>
        <taxon>Alcaligenes</taxon>
    </lineage>
</organism>
<dbReference type="Pfam" id="PF00378">
    <property type="entry name" value="ECH_1"/>
    <property type="match status" value="1"/>
</dbReference>
<dbReference type="PANTHER" id="PTHR11941:SF169">
    <property type="entry name" value="(7AS)-7A-METHYL-1,5-DIOXO-2,3,5,6,7,7A-HEXAHYDRO-1H-INDENE-CARBOXYL-COA HYDROLASE"/>
    <property type="match status" value="1"/>
</dbReference>
<reference evidence="5" key="1">
    <citation type="submission" date="2022-04" db="EMBL/GenBank/DDBJ databases">
        <title>Genomic mining of Alcaligenes faecalis D334 producing ectoin and derivatives.</title>
        <authorList>
            <person name="Doan V.T."/>
            <person name="Quach N.T."/>
            <person name="Vu T.-H.-N."/>
            <person name="Phi Q.-T."/>
        </authorList>
    </citation>
    <scope>NUCLEOTIDE SEQUENCE</scope>
    <source>
        <strain evidence="5">D334</strain>
    </source>
</reference>
<dbReference type="PANTHER" id="PTHR11941">
    <property type="entry name" value="ENOYL-COA HYDRATASE-RELATED"/>
    <property type="match status" value="1"/>
</dbReference>
<accession>A0A0A2N157</accession>
<evidence type="ECO:0000313" key="6">
    <source>
        <dbReference type="Proteomes" id="UP000830925"/>
    </source>
</evidence>
<dbReference type="InterPro" id="IPR001753">
    <property type="entry name" value="Enoyl-CoA_hydra/iso"/>
</dbReference>
<dbReference type="GO" id="GO:0016829">
    <property type="term" value="F:lyase activity"/>
    <property type="evidence" value="ECO:0007669"/>
    <property type="project" value="UniProtKB-KW"/>
</dbReference>
<dbReference type="EMBL" id="CP095873">
    <property type="protein sequence ID" value="UPL22142.1"/>
    <property type="molecule type" value="Genomic_DNA"/>
</dbReference>
<accession>A0A0M7G9A3</accession>
<dbReference type="eggNOG" id="COG1024">
    <property type="taxonomic scope" value="Bacteria"/>
</dbReference>
<dbReference type="InterPro" id="IPR018376">
    <property type="entry name" value="Enoyl-CoA_hyd/isom_CS"/>
</dbReference>
<evidence type="ECO:0000256" key="2">
    <source>
        <dbReference type="ARBA" id="ARBA00023098"/>
    </source>
</evidence>
<dbReference type="RefSeq" id="WP_035273445.1">
    <property type="nucleotide sequence ID" value="NZ_CP021079.1"/>
</dbReference>
<dbReference type="AlphaFoldDB" id="A0A0A2N157"/>
<keyword evidence="2" id="KW-0443">Lipid metabolism</keyword>
<sequence>MSDYQCILVENHDDGVSIFTINRPDRRNALSATVVKELQQAFLAFDEDPTRRVAVLTGAGNDAFSAGADINEWPELWRAIPTVGFETDKPIIAAVSGWCVGGALVMAMMTDLLVASESAKFSYPEAKLGFTGGIISGLASRIPHHAAMEVILLCRTLEARRAYDLGFANEVVPVGEQVQAAVRMAQDLAKMSPRVLQTLKRFINNEVLTRGPSEQMARTMRQLKAIEDSYDAKEGMNAFKEKRAPVYLNK</sequence>
<evidence type="ECO:0000313" key="5">
    <source>
        <dbReference type="EMBL" id="UPL22142.1"/>
    </source>
</evidence>
<proteinExistence type="inferred from homology"/>
<evidence type="ECO:0000256" key="3">
    <source>
        <dbReference type="ARBA" id="ARBA00023239"/>
    </source>
</evidence>
<gene>
    <name evidence="5" type="ORF">MXF72_03410</name>
</gene>
<dbReference type="Proteomes" id="UP000830925">
    <property type="component" value="Chromosome"/>
</dbReference>
<dbReference type="GO" id="GO:0006635">
    <property type="term" value="P:fatty acid beta-oxidation"/>
    <property type="evidence" value="ECO:0007669"/>
    <property type="project" value="TreeGrafter"/>
</dbReference>
<dbReference type="InterPro" id="IPR029045">
    <property type="entry name" value="ClpP/crotonase-like_dom_sf"/>
</dbReference>
<dbReference type="Gene3D" id="3.90.226.10">
    <property type="entry name" value="2-enoyl-CoA Hydratase, Chain A, domain 1"/>
    <property type="match status" value="1"/>
</dbReference>
<dbReference type="SUPFAM" id="SSF52096">
    <property type="entry name" value="ClpP/crotonase"/>
    <property type="match status" value="1"/>
</dbReference>
<comment type="similarity">
    <text evidence="1 4">Belongs to the enoyl-CoA hydratase/isomerase family.</text>
</comment>
<dbReference type="OrthoDB" id="9807606at2"/>
<protein>
    <submittedName>
        <fullName evidence="5">Enoyl-CoA hydratase-related protein</fullName>
    </submittedName>
</protein>
<name>A0A0A2N157_ALCFA</name>
<evidence type="ECO:0000256" key="4">
    <source>
        <dbReference type="RuleBase" id="RU003707"/>
    </source>
</evidence>
<keyword evidence="3" id="KW-0456">Lyase</keyword>
<evidence type="ECO:0000256" key="1">
    <source>
        <dbReference type="ARBA" id="ARBA00005254"/>
    </source>
</evidence>
<dbReference type="CDD" id="cd06558">
    <property type="entry name" value="crotonase-like"/>
    <property type="match status" value="1"/>
</dbReference>
<dbReference type="PROSITE" id="PS00166">
    <property type="entry name" value="ENOYL_COA_HYDRATASE"/>
    <property type="match status" value="1"/>
</dbReference>